<gene>
    <name evidence="2" type="ORF">LZC94_38885</name>
</gene>
<keyword evidence="3" id="KW-1185">Reference proteome</keyword>
<dbReference type="EMBL" id="CP089984">
    <property type="protein sequence ID" value="WXB13787.1"/>
    <property type="molecule type" value="Genomic_DNA"/>
</dbReference>
<dbReference type="Proteomes" id="UP001370348">
    <property type="component" value="Chromosome"/>
</dbReference>
<reference evidence="2 3" key="1">
    <citation type="submission" date="2021-12" db="EMBL/GenBank/DDBJ databases">
        <title>Discovery of the Pendulisporaceae a myxobacterial family with distinct sporulation behavior and unique specialized metabolism.</title>
        <authorList>
            <person name="Garcia R."/>
            <person name="Popoff A."/>
            <person name="Bader C.D."/>
            <person name="Loehr J."/>
            <person name="Walesch S."/>
            <person name="Walt C."/>
            <person name="Boldt J."/>
            <person name="Bunk B."/>
            <person name="Haeckl F.J.F.P.J."/>
            <person name="Gunesch A.P."/>
            <person name="Birkelbach J."/>
            <person name="Nuebel U."/>
            <person name="Pietschmann T."/>
            <person name="Bach T."/>
            <person name="Mueller R."/>
        </authorList>
    </citation>
    <scope>NUCLEOTIDE SEQUENCE [LARGE SCALE GENOMIC DNA]</scope>
    <source>
        <strain evidence="2 3">MSr11954</strain>
    </source>
</reference>
<name>A0ABZ2LSN9_9BACT</name>
<sequence>MTNKHDRIGRLEALLEKIRQRSAMPRGLNGVKAGEGVAHWAPEDTEIRISTTFDDSEHLEIVDVPPRPPFESHEAETINVAALAPVVSVKEAPAAQAYAPPVARGYEAPPAEGYESPAVPVKEAPSAQAYAPPVARGYESPPAEGYEAPAVPVVSVKEAPSAQAYAPPVASVYEAPAAEAYEAPASEAYEPPATRAYESPTAQAYAPPVARGYEGPPAEGYEAPAVPAVSVKEAPSAQAYAPPVASVYEAPAAEAYEAPASEAYEPPATRAYESPTARAYAPPVARGYEGPPAEGYEAPASEAYEPPVTRAYEAPVAPVSEPLAAPDYEARGPQGLEDLPDLERGSALEPEPSILVEDAEAYGAAMLDEYEVSEDVVEIHVDADDDSVRTSVHTGLEAPAQPLASSARLSGASGVNLAEGEDIVVGEADLAPDEPREVTIEVDPSASEPPTSSRRPIALPPLNELAVSEDDAPFSPPPASGKQIAAADYGFDPAPATLHPVAPIEPPPHREPMTSTLRATDERERVSRVGHFRDVGHVDIEVDPDAPRQIWKATSPPPQVEPDTFGAWLDATLSL</sequence>
<feature type="region of interest" description="Disordered" evidence="1">
    <location>
        <begin position="428"/>
        <end position="523"/>
    </location>
</feature>
<accession>A0ABZ2LSN9</accession>
<evidence type="ECO:0000313" key="3">
    <source>
        <dbReference type="Proteomes" id="UP001370348"/>
    </source>
</evidence>
<protein>
    <submittedName>
        <fullName evidence="2">Uncharacterized protein</fullName>
    </submittedName>
</protein>
<evidence type="ECO:0000313" key="2">
    <source>
        <dbReference type="EMBL" id="WXB13787.1"/>
    </source>
</evidence>
<dbReference type="RefSeq" id="WP_394823403.1">
    <property type="nucleotide sequence ID" value="NZ_CP089984.1"/>
</dbReference>
<feature type="region of interest" description="Disordered" evidence="1">
    <location>
        <begin position="325"/>
        <end position="352"/>
    </location>
</feature>
<evidence type="ECO:0000256" key="1">
    <source>
        <dbReference type="SAM" id="MobiDB-lite"/>
    </source>
</evidence>
<organism evidence="2 3">
    <name type="scientific">Pendulispora albinea</name>
    <dbReference type="NCBI Taxonomy" id="2741071"/>
    <lineage>
        <taxon>Bacteria</taxon>
        <taxon>Pseudomonadati</taxon>
        <taxon>Myxococcota</taxon>
        <taxon>Myxococcia</taxon>
        <taxon>Myxococcales</taxon>
        <taxon>Sorangiineae</taxon>
        <taxon>Pendulisporaceae</taxon>
        <taxon>Pendulispora</taxon>
    </lineage>
</organism>
<proteinExistence type="predicted"/>